<evidence type="ECO:0000313" key="2">
    <source>
        <dbReference type="WBParaSite" id="PDA_v2.g19949.t1"/>
    </source>
</evidence>
<dbReference type="AlphaFoldDB" id="A0A914PN60"/>
<dbReference type="WBParaSite" id="PDA_v2.g19949.t1">
    <property type="protein sequence ID" value="PDA_v2.g19949.t1"/>
    <property type="gene ID" value="PDA_v2.g19949"/>
</dbReference>
<proteinExistence type="predicted"/>
<organism evidence="1 2">
    <name type="scientific">Panagrolaimus davidi</name>
    <dbReference type="NCBI Taxonomy" id="227884"/>
    <lineage>
        <taxon>Eukaryota</taxon>
        <taxon>Metazoa</taxon>
        <taxon>Ecdysozoa</taxon>
        <taxon>Nematoda</taxon>
        <taxon>Chromadorea</taxon>
        <taxon>Rhabditida</taxon>
        <taxon>Tylenchina</taxon>
        <taxon>Panagrolaimomorpha</taxon>
        <taxon>Panagrolaimoidea</taxon>
        <taxon>Panagrolaimidae</taxon>
        <taxon>Panagrolaimus</taxon>
    </lineage>
</organism>
<dbReference type="Proteomes" id="UP000887578">
    <property type="component" value="Unplaced"/>
</dbReference>
<keyword evidence="1" id="KW-1185">Reference proteome</keyword>
<name>A0A914PN60_9BILA</name>
<reference evidence="2" key="1">
    <citation type="submission" date="2022-11" db="UniProtKB">
        <authorList>
            <consortium name="WormBaseParasite"/>
        </authorList>
    </citation>
    <scope>IDENTIFICATION</scope>
</reference>
<accession>A0A914PN60</accession>
<protein>
    <submittedName>
        <fullName evidence="2">Uncharacterized protein</fullName>
    </submittedName>
</protein>
<sequence length="106" mass="12081">MSVGQMVVGQTSYNQEKLVHFVMIKMSYIWRMATAIVVEANVAHSMPVPIHTNHVDFKVYHRSVNSIAQFNLTNSLNVNIKDLDESTTITMLKAVSEDEEEEKGRR</sequence>
<evidence type="ECO:0000313" key="1">
    <source>
        <dbReference type="Proteomes" id="UP000887578"/>
    </source>
</evidence>